<keyword evidence="3 11" id="KW-0813">Transport</keyword>
<sequence>MRSAMLLGMTLLLSAIPTTTVRAQHSDSSEEEALALDALTVVAHRQPRSLSEVAGTVTVIGASRIEQELAFDVRDLVRYEPGVEVDGGGTRFGAGGFRIRGVGGNRTAVVVDGVPLSNRFAVGNYADSGRGLLELGLVERVELLRGPASTLYGSKALGGVVSLNLLDAEDLLYGEDQAMRYELAGSSADDRWRSTAALAARRGDVSGLLAATHQQARQIEVAARPVTVPEDRLDRTQQSVLLRLAGDFDAGRLRLSFDALRDERDSDLRALLGQGRFRTTTELFGDDRNERWRLLLDQDLAPGPVWERGQWRLWHQVSDIRQDSFEARPLARTPVDLFRRFDFRETSQGAAIDLETSFDLFGLDQRLGYGMELIRSDLRQSRDALETVIATGESRPVVLGEHFPLRDFPLTELTEFGAYLHDEIRLWRGGPTLSPGLRFEYYELDSQGDPVYEQAFPDTPLTDLDSTAWTPKLGLVWPLGSGAEVFAQYARGFRSPPFSDVNIGLDIPQFGIRAIPNPDLEPERGRTLEAGVRWRGASTRLDLAVFRNQYQDFISTRALVGVDPDGILLFQSINRDRVRIEGAELRARQQIGDDFGLSLAAEWMRGEDQSDGRSLPDLSPPQAIVSLDYTPSPVWRFLLAGTFTRDQRRLLDEAGDPLFAAPASAVFDLLGQWSPWPDLSISAGLFNIDDRQTWTHANVLGRPADDPTLPLLADPGRHARLMLRWLH</sequence>
<dbReference type="GO" id="GO:0015344">
    <property type="term" value="F:siderophore uptake transmembrane transporter activity"/>
    <property type="evidence" value="ECO:0007669"/>
    <property type="project" value="TreeGrafter"/>
</dbReference>
<name>A0A0K0XU35_9GAMM</name>
<dbReference type="GO" id="GO:0044718">
    <property type="term" value="P:siderophore transmembrane transport"/>
    <property type="evidence" value="ECO:0007669"/>
    <property type="project" value="TreeGrafter"/>
</dbReference>
<dbReference type="PATRIC" id="fig|1579979.3.peg.776"/>
<dbReference type="GO" id="GO:0009279">
    <property type="term" value="C:cell outer membrane"/>
    <property type="evidence" value="ECO:0007669"/>
    <property type="project" value="UniProtKB-SubCell"/>
</dbReference>
<evidence type="ECO:0000256" key="10">
    <source>
        <dbReference type="ARBA" id="ARBA00023237"/>
    </source>
</evidence>
<protein>
    <submittedName>
        <fullName evidence="13">TonB-dependent receptor</fullName>
    </submittedName>
</protein>
<evidence type="ECO:0000256" key="5">
    <source>
        <dbReference type="ARBA" id="ARBA00022692"/>
    </source>
</evidence>
<dbReference type="PANTHER" id="PTHR30069:SF29">
    <property type="entry name" value="HEMOGLOBIN AND HEMOGLOBIN-HAPTOGLOBIN-BINDING PROTEIN 1-RELATED"/>
    <property type="match status" value="1"/>
</dbReference>
<keyword evidence="14" id="KW-1185">Reference proteome</keyword>
<accession>A0A0K0XU35</accession>
<dbReference type="AlphaFoldDB" id="A0A0K0XU35"/>
<evidence type="ECO:0000256" key="9">
    <source>
        <dbReference type="ARBA" id="ARBA00023170"/>
    </source>
</evidence>
<keyword evidence="4 11" id="KW-1134">Transmembrane beta strand</keyword>
<dbReference type="InterPro" id="IPR039426">
    <property type="entry name" value="TonB-dep_rcpt-like"/>
</dbReference>
<dbReference type="InterPro" id="IPR037066">
    <property type="entry name" value="Plug_dom_sf"/>
</dbReference>
<comment type="subcellular location">
    <subcellularLocation>
        <location evidence="1 11">Cell outer membrane</location>
        <topology evidence="1 11">Multi-pass membrane protein</topology>
    </subcellularLocation>
</comment>
<dbReference type="STRING" id="1579979.WM2015_761"/>
<dbReference type="KEGG" id="wma:WM2015_761"/>
<keyword evidence="7 12" id="KW-0798">TonB box</keyword>
<evidence type="ECO:0000313" key="13">
    <source>
        <dbReference type="EMBL" id="AKS41142.1"/>
    </source>
</evidence>
<evidence type="ECO:0000256" key="4">
    <source>
        <dbReference type="ARBA" id="ARBA00022452"/>
    </source>
</evidence>
<evidence type="ECO:0000256" key="1">
    <source>
        <dbReference type="ARBA" id="ARBA00004571"/>
    </source>
</evidence>
<keyword evidence="5 11" id="KW-0812">Transmembrane</keyword>
<keyword evidence="8 11" id="KW-0472">Membrane</keyword>
<dbReference type="Pfam" id="PF00593">
    <property type="entry name" value="TonB_dep_Rec_b-barrel"/>
    <property type="match status" value="1"/>
</dbReference>
<keyword evidence="9 13" id="KW-0675">Receptor</keyword>
<dbReference type="PROSITE" id="PS52016">
    <property type="entry name" value="TONB_DEPENDENT_REC_3"/>
    <property type="match status" value="1"/>
</dbReference>
<reference evidence="13 14" key="1">
    <citation type="submission" date="2015-07" db="EMBL/GenBank/DDBJ databases">
        <authorList>
            <person name="Noorani M."/>
        </authorList>
    </citation>
    <scope>NUCLEOTIDE SEQUENCE [LARGE SCALE GENOMIC DNA]</scope>
    <source>
        <strain evidence="13 14">KCTC 42284</strain>
    </source>
</reference>
<evidence type="ECO:0000256" key="12">
    <source>
        <dbReference type="RuleBase" id="RU003357"/>
    </source>
</evidence>
<keyword evidence="10 11" id="KW-0998">Cell outer membrane</keyword>
<evidence type="ECO:0000256" key="6">
    <source>
        <dbReference type="ARBA" id="ARBA00022729"/>
    </source>
</evidence>
<dbReference type="RefSeq" id="WP_156200816.1">
    <property type="nucleotide sequence ID" value="NZ_CP012154.1"/>
</dbReference>
<dbReference type="EMBL" id="CP012154">
    <property type="protein sequence ID" value="AKS41142.1"/>
    <property type="molecule type" value="Genomic_DNA"/>
</dbReference>
<evidence type="ECO:0000256" key="8">
    <source>
        <dbReference type="ARBA" id="ARBA00023136"/>
    </source>
</evidence>
<dbReference type="InterPro" id="IPR000531">
    <property type="entry name" value="Beta-barrel_TonB"/>
</dbReference>
<proteinExistence type="inferred from homology"/>
<dbReference type="InterPro" id="IPR012910">
    <property type="entry name" value="Plug_dom"/>
</dbReference>
<dbReference type="InterPro" id="IPR036942">
    <property type="entry name" value="Beta-barrel_TonB_sf"/>
</dbReference>
<keyword evidence="6" id="KW-0732">Signal</keyword>
<evidence type="ECO:0000256" key="3">
    <source>
        <dbReference type="ARBA" id="ARBA00022448"/>
    </source>
</evidence>
<dbReference type="CDD" id="cd01347">
    <property type="entry name" value="ligand_gated_channel"/>
    <property type="match status" value="1"/>
</dbReference>
<comment type="similarity">
    <text evidence="2">Belongs to the TonB-dependent receptor family. Hemoglobin/haptoglobin binding protein subfamily.</text>
</comment>
<gene>
    <name evidence="13" type="ORF">WM2015_761</name>
</gene>
<dbReference type="Pfam" id="PF07715">
    <property type="entry name" value="Plug"/>
    <property type="match status" value="1"/>
</dbReference>
<dbReference type="Proteomes" id="UP000066624">
    <property type="component" value="Chromosome"/>
</dbReference>
<evidence type="ECO:0000256" key="11">
    <source>
        <dbReference type="PROSITE-ProRule" id="PRU01360"/>
    </source>
</evidence>
<dbReference type="Gene3D" id="2.40.170.20">
    <property type="entry name" value="TonB-dependent receptor, beta-barrel domain"/>
    <property type="match status" value="1"/>
</dbReference>
<dbReference type="OrthoDB" id="9815954at2"/>
<evidence type="ECO:0000256" key="7">
    <source>
        <dbReference type="ARBA" id="ARBA00023077"/>
    </source>
</evidence>
<evidence type="ECO:0000256" key="2">
    <source>
        <dbReference type="ARBA" id="ARBA00008143"/>
    </source>
</evidence>
<dbReference type="PANTHER" id="PTHR30069">
    <property type="entry name" value="TONB-DEPENDENT OUTER MEMBRANE RECEPTOR"/>
    <property type="match status" value="1"/>
</dbReference>
<evidence type="ECO:0000313" key="14">
    <source>
        <dbReference type="Proteomes" id="UP000066624"/>
    </source>
</evidence>
<organism evidence="13 14">
    <name type="scientific">Wenzhouxiangella marina</name>
    <dbReference type="NCBI Taxonomy" id="1579979"/>
    <lineage>
        <taxon>Bacteria</taxon>
        <taxon>Pseudomonadati</taxon>
        <taxon>Pseudomonadota</taxon>
        <taxon>Gammaproteobacteria</taxon>
        <taxon>Chromatiales</taxon>
        <taxon>Wenzhouxiangellaceae</taxon>
        <taxon>Wenzhouxiangella</taxon>
    </lineage>
</organism>
<dbReference type="SUPFAM" id="SSF56935">
    <property type="entry name" value="Porins"/>
    <property type="match status" value="1"/>
</dbReference>
<dbReference type="Gene3D" id="2.170.130.10">
    <property type="entry name" value="TonB-dependent receptor, plug domain"/>
    <property type="match status" value="1"/>
</dbReference>